<feature type="transmembrane region" description="Helical" evidence="1">
    <location>
        <begin position="29"/>
        <end position="46"/>
    </location>
</feature>
<dbReference type="EMBL" id="JAAZKV010000007">
    <property type="protein sequence ID" value="NMA44370.1"/>
    <property type="molecule type" value="Genomic_DNA"/>
</dbReference>
<dbReference type="InterPro" id="IPR043130">
    <property type="entry name" value="CDP-OH_PTrfase_TM_dom"/>
</dbReference>
<comment type="caution">
    <text evidence="2">The sequence shown here is derived from an EMBL/GenBank/DDBJ whole genome shotgun (WGS) entry which is preliminary data.</text>
</comment>
<dbReference type="GO" id="GO:0008654">
    <property type="term" value="P:phospholipid biosynthetic process"/>
    <property type="evidence" value="ECO:0007669"/>
    <property type="project" value="InterPro"/>
</dbReference>
<evidence type="ECO:0000313" key="2">
    <source>
        <dbReference type="EMBL" id="NMA44370.1"/>
    </source>
</evidence>
<sequence length="208" mass="23815">MISKLRKNIKWLQEPLACPFVLLKVNPNWVSVLGLIFALIGAYFVYEQNWLLALVFFILAPTMDLIDGTVAKKLNKTSNWGNYFETMIDKFVDFIMLGSFVFFYPLASVLALGTSMISSYAKPRVGLIIVTDNRDWPAIGEHADKLIVLLFGLFLAALGYNYLEYFLYFIALISLIGSIQRMFYAKNLIKEAEKKGTLLPYIKQKKER</sequence>
<feature type="transmembrane region" description="Helical" evidence="1">
    <location>
        <begin position="51"/>
        <end position="71"/>
    </location>
</feature>
<keyword evidence="2" id="KW-0808">Transferase</keyword>
<keyword evidence="1" id="KW-0472">Membrane</keyword>
<dbReference type="Proteomes" id="UP000526302">
    <property type="component" value="Unassembled WGS sequence"/>
</dbReference>
<gene>
    <name evidence="2" type="ORF">GX950_00965</name>
</gene>
<keyword evidence="1" id="KW-1133">Transmembrane helix</keyword>
<reference evidence="2 3" key="1">
    <citation type="journal article" date="2020" name="Biotechnol. Biofuels">
        <title>New insights from the biogas microbiome by comprehensive genome-resolved metagenomics of nearly 1600 species originating from multiple anaerobic digesters.</title>
        <authorList>
            <person name="Campanaro S."/>
            <person name="Treu L."/>
            <person name="Rodriguez-R L.M."/>
            <person name="Kovalovszki A."/>
            <person name="Ziels R.M."/>
            <person name="Maus I."/>
            <person name="Zhu X."/>
            <person name="Kougias P.G."/>
            <person name="Basile A."/>
            <person name="Luo G."/>
            <person name="Schluter A."/>
            <person name="Konstantinidis K.T."/>
            <person name="Angelidaki I."/>
        </authorList>
    </citation>
    <scope>NUCLEOTIDE SEQUENCE [LARGE SCALE GENOMIC DNA]</scope>
    <source>
        <strain evidence="2">AS22ysBPME_79</strain>
    </source>
</reference>
<accession>A0A7K4BYN8</accession>
<proteinExistence type="predicted"/>
<feature type="transmembrane region" description="Helical" evidence="1">
    <location>
        <begin position="91"/>
        <end position="112"/>
    </location>
</feature>
<organism evidence="2 3">
    <name type="scientific">Candidatus Iainarchaeum sp</name>
    <dbReference type="NCBI Taxonomy" id="3101447"/>
    <lineage>
        <taxon>Archaea</taxon>
        <taxon>Candidatus Iainarchaeota</taxon>
        <taxon>Candidatus Iainarchaeia</taxon>
        <taxon>Candidatus Iainarchaeales</taxon>
        <taxon>Candidatus Iainarchaeaceae</taxon>
        <taxon>Candidatus Iainarchaeum</taxon>
    </lineage>
</organism>
<protein>
    <submittedName>
        <fullName evidence="2">CDP-alcohol phosphatidyltransferase family protein</fullName>
    </submittedName>
</protein>
<dbReference type="Pfam" id="PF01066">
    <property type="entry name" value="CDP-OH_P_transf"/>
    <property type="match status" value="1"/>
</dbReference>
<dbReference type="InterPro" id="IPR000462">
    <property type="entry name" value="CDP-OH_P_trans"/>
</dbReference>
<dbReference type="AlphaFoldDB" id="A0A7K4BYN8"/>
<keyword evidence="1" id="KW-0812">Transmembrane</keyword>
<dbReference type="Gene3D" id="1.20.120.1760">
    <property type="match status" value="1"/>
</dbReference>
<dbReference type="GO" id="GO:0016020">
    <property type="term" value="C:membrane"/>
    <property type="evidence" value="ECO:0007669"/>
    <property type="project" value="InterPro"/>
</dbReference>
<evidence type="ECO:0000313" key="3">
    <source>
        <dbReference type="Proteomes" id="UP000526302"/>
    </source>
</evidence>
<name>A0A7K4BYN8_9ARCH</name>
<dbReference type="GO" id="GO:0016780">
    <property type="term" value="F:phosphotransferase activity, for other substituted phosphate groups"/>
    <property type="evidence" value="ECO:0007669"/>
    <property type="project" value="InterPro"/>
</dbReference>
<evidence type="ECO:0000256" key="1">
    <source>
        <dbReference type="SAM" id="Phobius"/>
    </source>
</evidence>